<dbReference type="PANTHER" id="PTHR33507">
    <property type="entry name" value="INNER MEMBRANE PROTEIN YBBJ"/>
    <property type="match status" value="1"/>
</dbReference>
<feature type="transmembrane region" description="Helical" evidence="5">
    <location>
        <begin position="12"/>
        <end position="41"/>
    </location>
</feature>
<dbReference type="EMBL" id="CP099547">
    <property type="protein sequence ID" value="USR78687.1"/>
    <property type="molecule type" value="Genomic_DNA"/>
</dbReference>
<evidence type="ECO:0000256" key="1">
    <source>
        <dbReference type="ARBA" id="ARBA00004141"/>
    </source>
</evidence>
<dbReference type="Pfam" id="PF01957">
    <property type="entry name" value="NfeD"/>
    <property type="match status" value="1"/>
</dbReference>
<organism evidence="7 8">
    <name type="scientific">Arcanobacterium pinnipediorum</name>
    <dbReference type="NCBI Taxonomy" id="1503041"/>
    <lineage>
        <taxon>Bacteria</taxon>
        <taxon>Bacillati</taxon>
        <taxon>Actinomycetota</taxon>
        <taxon>Actinomycetes</taxon>
        <taxon>Actinomycetales</taxon>
        <taxon>Actinomycetaceae</taxon>
        <taxon>Arcanobacterium</taxon>
    </lineage>
</organism>
<dbReference type="InterPro" id="IPR052165">
    <property type="entry name" value="Membrane_assoc_protease"/>
</dbReference>
<dbReference type="RefSeq" id="WP_252672502.1">
    <property type="nucleotide sequence ID" value="NZ_CP099547.1"/>
</dbReference>
<keyword evidence="8" id="KW-1185">Reference proteome</keyword>
<protein>
    <submittedName>
        <fullName evidence="7">NfeD family protein</fullName>
    </submittedName>
</protein>
<dbReference type="Proteomes" id="UP001056109">
    <property type="component" value="Chromosome"/>
</dbReference>
<sequence length="146" mass="15294">MSEERAKMAWGIWASIFVVLLILEMLTVDFTFTMVAGGALVATLSSALGAGLVVQVIAFAVVSTVLLILVRPWVRRHINNSSNNESNVYALTGQNATALTRVDATSGQVKIGGDTWSAVSSHEPIEAGTTVVITAVQGAQVVVVPA</sequence>
<keyword evidence="2 5" id="KW-0812">Transmembrane</keyword>
<evidence type="ECO:0000256" key="4">
    <source>
        <dbReference type="ARBA" id="ARBA00023136"/>
    </source>
</evidence>
<dbReference type="InterPro" id="IPR012340">
    <property type="entry name" value="NA-bd_OB-fold"/>
</dbReference>
<gene>
    <name evidence="7" type="ORF">NG665_04650</name>
</gene>
<dbReference type="InterPro" id="IPR002810">
    <property type="entry name" value="NfeD-like_C"/>
</dbReference>
<evidence type="ECO:0000313" key="8">
    <source>
        <dbReference type="Proteomes" id="UP001056109"/>
    </source>
</evidence>
<reference evidence="7" key="1">
    <citation type="submission" date="2022-06" db="EMBL/GenBank/DDBJ databases">
        <title>Complete Genome Sequence of Arcanobacterium pinnipediorum strain DSM 28752 isolated from a harbour seal.</title>
        <authorList>
            <person name="Borowiak M."/>
            <person name="Kreitlow A."/>
            <person name="Alssahen M."/>
            <person name="Malorny B."/>
            <person name="Laemmler C."/>
            <person name="Prenger-Berninghoff E."/>
            <person name="Siebert U."/>
            <person name="Ploetz M."/>
            <person name="Abdulmawjood A."/>
        </authorList>
    </citation>
    <scope>NUCLEOTIDE SEQUENCE</scope>
    <source>
        <strain evidence="7">DSM 28752</strain>
    </source>
</reference>
<keyword evidence="3 5" id="KW-1133">Transmembrane helix</keyword>
<accession>A0ABY5AFN8</accession>
<keyword evidence="4 5" id="KW-0472">Membrane</keyword>
<evidence type="ECO:0000256" key="3">
    <source>
        <dbReference type="ARBA" id="ARBA00022989"/>
    </source>
</evidence>
<comment type="subcellular location">
    <subcellularLocation>
        <location evidence="1">Membrane</location>
        <topology evidence="1">Multi-pass membrane protein</topology>
    </subcellularLocation>
</comment>
<name>A0ABY5AFN8_9ACTO</name>
<evidence type="ECO:0000259" key="6">
    <source>
        <dbReference type="Pfam" id="PF01957"/>
    </source>
</evidence>
<evidence type="ECO:0000256" key="5">
    <source>
        <dbReference type="SAM" id="Phobius"/>
    </source>
</evidence>
<evidence type="ECO:0000313" key="7">
    <source>
        <dbReference type="EMBL" id="USR78687.1"/>
    </source>
</evidence>
<feature type="domain" description="NfeD-like C-terminal" evidence="6">
    <location>
        <begin position="90"/>
        <end position="145"/>
    </location>
</feature>
<dbReference type="Gene3D" id="2.40.50.140">
    <property type="entry name" value="Nucleic acid-binding proteins"/>
    <property type="match status" value="1"/>
</dbReference>
<proteinExistence type="predicted"/>
<dbReference type="PANTHER" id="PTHR33507:SF3">
    <property type="entry name" value="INNER MEMBRANE PROTEIN YBBJ"/>
    <property type="match status" value="1"/>
</dbReference>
<dbReference type="SUPFAM" id="SSF141322">
    <property type="entry name" value="NfeD domain-like"/>
    <property type="match status" value="1"/>
</dbReference>
<feature type="transmembrane region" description="Helical" evidence="5">
    <location>
        <begin position="47"/>
        <end position="70"/>
    </location>
</feature>
<evidence type="ECO:0000256" key="2">
    <source>
        <dbReference type="ARBA" id="ARBA00022692"/>
    </source>
</evidence>